<comment type="caution">
    <text evidence="2">The sequence shown here is derived from an EMBL/GenBank/DDBJ whole genome shotgun (WGS) entry which is preliminary data.</text>
</comment>
<evidence type="ECO:0000313" key="2">
    <source>
        <dbReference type="EMBL" id="PRF63906.1"/>
    </source>
</evidence>
<evidence type="ECO:0000313" key="3">
    <source>
        <dbReference type="Proteomes" id="UP000238982"/>
    </source>
</evidence>
<name>A0A2S9MX11_9BURK</name>
<feature type="region of interest" description="Disordered" evidence="1">
    <location>
        <begin position="67"/>
        <end position="86"/>
    </location>
</feature>
<gene>
    <name evidence="2" type="ORF">C6Q15_07180</name>
</gene>
<dbReference type="RefSeq" id="WP_105796383.1">
    <property type="nucleotide sequence ID" value="NZ_JAHPLO010000015.1"/>
</dbReference>
<sequence length="152" mass="16870">MVDGHGWNEVKEENARNACRTTRQAIDHSAFRGVAQEARAGGQREGGPARRPGQRNARAAHRLRADCGRHSQPGERSPIARDFARPYRGAPDTVAFRAVCPSNGKKHRTPQNRQTRLGAHIWHTQKTRVISIANAVDGGQYRPAFRPRLPGL</sequence>
<organism evidence="2 3">
    <name type="scientific">Burkholderia multivorans</name>
    <dbReference type="NCBI Taxonomy" id="87883"/>
    <lineage>
        <taxon>Bacteria</taxon>
        <taxon>Pseudomonadati</taxon>
        <taxon>Pseudomonadota</taxon>
        <taxon>Betaproteobacteria</taxon>
        <taxon>Burkholderiales</taxon>
        <taxon>Burkholderiaceae</taxon>
        <taxon>Burkholderia</taxon>
        <taxon>Burkholderia cepacia complex</taxon>
    </lineage>
</organism>
<protein>
    <submittedName>
        <fullName evidence="2">Uncharacterized protein</fullName>
    </submittedName>
</protein>
<proteinExistence type="predicted"/>
<feature type="compositionally biased region" description="Basic and acidic residues" evidence="1">
    <location>
        <begin position="67"/>
        <end position="85"/>
    </location>
</feature>
<reference evidence="2 3" key="1">
    <citation type="submission" date="2018-03" db="EMBL/GenBank/DDBJ databases">
        <authorList>
            <person name="Keele B.F."/>
        </authorList>
    </citation>
    <scope>NUCLEOTIDE SEQUENCE [LARGE SCALE GENOMIC DNA]</scope>
    <source>
        <strain evidence="2 3">AU19729</strain>
    </source>
</reference>
<dbReference type="AlphaFoldDB" id="A0A2S9MX11"/>
<dbReference type="Proteomes" id="UP000238982">
    <property type="component" value="Unassembled WGS sequence"/>
</dbReference>
<accession>A0A2S9MX11</accession>
<feature type="region of interest" description="Disordered" evidence="1">
    <location>
        <begin position="29"/>
        <end position="60"/>
    </location>
</feature>
<evidence type="ECO:0000256" key="1">
    <source>
        <dbReference type="SAM" id="MobiDB-lite"/>
    </source>
</evidence>
<dbReference type="EMBL" id="PVGH01000034">
    <property type="protein sequence ID" value="PRF63906.1"/>
    <property type="molecule type" value="Genomic_DNA"/>
</dbReference>